<keyword evidence="1" id="KW-1133">Transmembrane helix</keyword>
<proteinExistence type="predicted"/>
<evidence type="ECO:0000313" key="2">
    <source>
        <dbReference type="EMBL" id="NSI59581.1"/>
    </source>
</evidence>
<evidence type="ECO:0000313" key="3">
    <source>
        <dbReference type="Proteomes" id="UP001296580"/>
    </source>
</evidence>
<evidence type="ECO:0000256" key="1">
    <source>
        <dbReference type="SAM" id="Phobius"/>
    </source>
</evidence>
<sequence length="123" mass="14570">MMLDYIKTLSIDSYLLKSFLKQLYDYQSLIILLLTFIVVIFHYQLLNRKKKEVYCRILVGDTVWYATIRYIFECLAILGIVFVISIIINIMLNININDNLYLSGVFVVYILITSRMVSRFESF</sequence>
<keyword evidence="1" id="KW-0472">Membrane</keyword>
<feature type="transmembrane region" description="Helical" evidence="1">
    <location>
        <begin position="26"/>
        <end position="46"/>
    </location>
</feature>
<dbReference type="AlphaFoldDB" id="A0AAJ3FG59"/>
<reference evidence="2" key="1">
    <citation type="journal article" date="2020" name="Cell Host Microbe">
        <title>Functional and Genomic Variation between Human-Derived Isolates of Lachnospiraceae Reveals Inter- and Intra-Species Diversity.</title>
        <authorList>
            <person name="Sorbara M.T."/>
            <person name="Littmann E.R."/>
            <person name="Fontana E."/>
            <person name="Moody T.U."/>
            <person name="Kohout C.E."/>
            <person name="Gjonbalaj M."/>
            <person name="Eaton V."/>
            <person name="Seok R."/>
            <person name="Leiner I.M."/>
            <person name="Pamer E.G."/>
        </authorList>
    </citation>
    <scope>NUCLEOTIDE SEQUENCE</scope>
    <source>
        <strain evidence="2">MSK.15.32</strain>
    </source>
</reference>
<comment type="caution">
    <text evidence="2">The sequence shown here is derived from an EMBL/GenBank/DDBJ whole genome shotgun (WGS) entry which is preliminary data.</text>
</comment>
<name>A0AAJ3FG59_MEDGN</name>
<feature type="transmembrane region" description="Helical" evidence="1">
    <location>
        <begin position="100"/>
        <end position="118"/>
    </location>
</feature>
<reference evidence="2" key="2">
    <citation type="submission" date="2020-02" db="EMBL/GenBank/DDBJ databases">
        <authorList>
            <person name="Littmann E."/>
            <person name="Sorbara M."/>
        </authorList>
    </citation>
    <scope>NUCLEOTIDE SEQUENCE</scope>
    <source>
        <strain evidence="2">MSK.15.32</strain>
    </source>
</reference>
<feature type="transmembrane region" description="Helical" evidence="1">
    <location>
        <begin position="67"/>
        <end position="94"/>
    </location>
</feature>
<dbReference type="Proteomes" id="UP001296580">
    <property type="component" value="Unassembled WGS sequence"/>
</dbReference>
<dbReference type="EMBL" id="JAAIRV010000036">
    <property type="protein sequence ID" value="NSI59581.1"/>
    <property type="molecule type" value="Genomic_DNA"/>
</dbReference>
<keyword evidence="1" id="KW-0812">Transmembrane</keyword>
<organism evidence="2 3">
    <name type="scientific">Mediterraneibacter gnavus</name>
    <name type="common">Ruminococcus gnavus</name>
    <dbReference type="NCBI Taxonomy" id="33038"/>
    <lineage>
        <taxon>Bacteria</taxon>
        <taxon>Bacillati</taxon>
        <taxon>Bacillota</taxon>
        <taxon>Clostridia</taxon>
        <taxon>Lachnospirales</taxon>
        <taxon>Lachnospiraceae</taxon>
        <taxon>Mediterraneibacter</taxon>
    </lineage>
</organism>
<accession>A0AAJ3FG59</accession>
<gene>
    <name evidence="2" type="ORF">G4993_14460</name>
</gene>
<protein>
    <submittedName>
        <fullName evidence="2">Uncharacterized protein</fullName>
    </submittedName>
</protein>